<name>A0A1T1HDA6_OCELI</name>
<sequence length="238" mass="26916">MAAMGKANKAKVSLGRRLLHLWRLWPLVLVLLVLGSLIAPFYVYSRFNSEQPIARLEFEALGDAWYLASVTRFPECSLQNYRIRGDQWQLDAEFLKWKGVAVLLGAESRVALDRLSGRFSTIDAAQRAKPSMHDLKPETWFAFGVSIAEGADSFLVDTHFGASAYMTIDPAKSYWVYKTEDALIARSHPRNQTELDGGTMTLVIDQSCADSQPDLLEGYARQWNQWLLALKQMLRSLL</sequence>
<dbReference type="STRING" id="966.BTA35_0207485"/>
<protein>
    <submittedName>
        <fullName evidence="2">Uncharacterized protein</fullName>
    </submittedName>
</protein>
<keyword evidence="1" id="KW-0812">Transmembrane</keyword>
<proteinExistence type="predicted"/>
<keyword evidence="1" id="KW-1133">Transmembrane helix</keyword>
<dbReference type="EMBL" id="MTSD02000002">
    <property type="protein sequence ID" value="OOV87834.1"/>
    <property type="molecule type" value="Genomic_DNA"/>
</dbReference>
<evidence type="ECO:0000313" key="2">
    <source>
        <dbReference type="EMBL" id="OOV87834.1"/>
    </source>
</evidence>
<evidence type="ECO:0000313" key="3">
    <source>
        <dbReference type="Proteomes" id="UP000190064"/>
    </source>
</evidence>
<gene>
    <name evidence="2" type="ORF">BTA35_0207485</name>
</gene>
<keyword evidence="1" id="KW-0472">Membrane</keyword>
<dbReference type="AlphaFoldDB" id="A0A1T1HDA6"/>
<dbReference type="RefSeq" id="WP_078319183.1">
    <property type="nucleotide sequence ID" value="NZ_FXTS01000002.1"/>
</dbReference>
<evidence type="ECO:0000256" key="1">
    <source>
        <dbReference type="SAM" id="Phobius"/>
    </source>
</evidence>
<reference evidence="2" key="1">
    <citation type="submission" date="2017-02" db="EMBL/GenBank/DDBJ databases">
        <title>Draft Genome Sequence of the Salt Water Bacterium Oceanospirillum linum ATCC 11336.</title>
        <authorList>
            <person name="Trachtenberg A.M."/>
            <person name="Carney J.G."/>
            <person name="Linnane J.D."/>
            <person name="Rheaume B.A."/>
            <person name="Pitts N.L."/>
            <person name="Mykles D.L."/>
            <person name="Maclea K.S."/>
        </authorList>
    </citation>
    <scope>NUCLEOTIDE SEQUENCE [LARGE SCALE GENOMIC DNA]</scope>
    <source>
        <strain evidence="2">ATCC 11336</strain>
    </source>
</reference>
<accession>A0A1T1HDA6</accession>
<feature type="transmembrane region" description="Helical" evidence="1">
    <location>
        <begin position="21"/>
        <end position="44"/>
    </location>
</feature>
<dbReference type="Proteomes" id="UP000190064">
    <property type="component" value="Unassembled WGS sequence"/>
</dbReference>
<organism evidence="2 3">
    <name type="scientific">Oceanospirillum linum</name>
    <dbReference type="NCBI Taxonomy" id="966"/>
    <lineage>
        <taxon>Bacteria</taxon>
        <taxon>Pseudomonadati</taxon>
        <taxon>Pseudomonadota</taxon>
        <taxon>Gammaproteobacteria</taxon>
        <taxon>Oceanospirillales</taxon>
        <taxon>Oceanospirillaceae</taxon>
        <taxon>Oceanospirillum</taxon>
    </lineage>
</organism>
<comment type="caution">
    <text evidence="2">The sequence shown here is derived from an EMBL/GenBank/DDBJ whole genome shotgun (WGS) entry which is preliminary data.</text>
</comment>
<keyword evidence="3" id="KW-1185">Reference proteome</keyword>